<feature type="compositionally biased region" description="Basic and acidic residues" evidence="1">
    <location>
        <begin position="12"/>
        <end position="32"/>
    </location>
</feature>
<keyword evidence="3" id="KW-1185">Reference proteome</keyword>
<evidence type="ECO:0000313" key="2">
    <source>
        <dbReference type="EMBL" id="RMZ93705.1"/>
    </source>
</evidence>
<evidence type="ECO:0000256" key="1">
    <source>
        <dbReference type="SAM" id="MobiDB-lite"/>
    </source>
</evidence>
<dbReference type="EMBL" id="REGN01013611">
    <property type="protein sequence ID" value="RMZ93705.1"/>
    <property type="molecule type" value="Genomic_DNA"/>
</dbReference>
<feature type="region of interest" description="Disordered" evidence="1">
    <location>
        <begin position="1"/>
        <end position="32"/>
    </location>
</feature>
<feature type="non-terminal residue" evidence="2">
    <location>
        <position position="102"/>
    </location>
</feature>
<feature type="compositionally biased region" description="Polar residues" evidence="1">
    <location>
        <begin position="1"/>
        <end position="11"/>
    </location>
</feature>
<dbReference type="Proteomes" id="UP000276133">
    <property type="component" value="Unassembled WGS sequence"/>
</dbReference>
<comment type="caution">
    <text evidence="2">The sequence shown here is derived from an EMBL/GenBank/DDBJ whole genome shotgun (WGS) entry which is preliminary data.</text>
</comment>
<organism evidence="2 3">
    <name type="scientific">Brachionus plicatilis</name>
    <name type="common">Marine rotifer</name>
    <name type="synonym">Brachionus muelleri</name>
    <dbReference type="NCBI Taxonomy" id="10195"/>
    <lineage>
        <taxon>Eukaryota</taxon>
        <taxon>Metazoa</taxon>
        <taxon>Spiralia</taxon>
        <taxon>Gnathifera</taxon>
        <taxon>Rotifera</taxon>
        <taxon>Eurotatoria</taxon>
        <taxon>Monogononta</taxon>
        <taxon>Pseudotrocha</taxon>
        <taxon>Ploima</taxon>
        <taxon>Brachionidae</taxon>
        <taxon>Brachionus</taxon>
    </lineage>
</organism>
<protein>
    <submittedName>
        <fullName evidence="2">Uncharacterized protein</fullName>
    </submittedName>
</protein>
<dbReference type="AlphaFoldDB" id="A0A3M7P3S2"/>
<accession>A0A3M7P3S2</accession>
<reference evidence="2 3" key="1">
    <citation type="journal article" date="2018" name="Sci. Rep.">
        <title>Genomic signatures of local adaptation to the degree of environmental predictability in rotifers.</title>
        <authorList>
            <person name="Franch-Gras L."/>
            <person name="Hahn C."/>
            <person name="Garcia-Roger E.M."/>
            <person name="Carmona M.J."/>
            <person name="Serra M."/>
            <person name="Gomez A."/>
        </authorList>
    </citation>
    <scope>NUCLEOTIDE SEQUENCE [LARGE SCALE GENOMIC DNA]</scope>
    <source>
        <strain evidence="2">HYR1</strain>
    </source>
</reference>
<evidence type="ECO:0000313" key="3">
    <source>
        <dbReference type="Proteomes" id="UP000276133"/>
    </source>
</evidence>
<gene>
    <name evidence="2" type="ORF">BpHYR1_044679</name>
</gene>
<name>A0A3M7P3S2_BRAPC</name>
<proteinExistence type="predicted"/>
<feature type="compositionally biased region" description="Polar residues" evidence="1">
    <location>
        <begin position="69"/>
        <end position="82"/>
    </location>
</feature>
<sequence length="102" mass="11840">MENRILSVSTSRSREEDVNKTINDKSDDDSSVKRLNKNSIFDLNHQTSNRVFELLNQNPESKDSEDQSLHSSFQNLSMNDDYQTLEENEFENVPRNQSVSNN</sequence>
<feature type="region of interest" description="Disordered" evidence="1">
    <location>
        <begin position="57"/>
        <end position="102"/>
    </location>
</feature>